<reference evidence="1 2" key="1">
    <citation type="journal article" date="2010" name="Microbiol. Resour. Announc.">
        <title>Comparative genomics of the bacterial genus Listeria: Genome evolution is characterized by limited gene acquisition and limited gene loss.</title>
        <authorList>
            <person name="den Bakker H.C."/>
            <person name="Cummings C.A."/>
            <person name="Ferreira V."/>
            <person name="Vatta P."/>
            <person name="Orsi R.H."/>
            <person name="Degoricija L."/>
            <person name="Barker M."/>
            <person name="Petrauskene O."/>
            <person name="Furtado M.R."/>
            <person name="Wiedmann M."/>
        </authorList>
    </citation>
    <scope>NUCLEOTIDE SEQUENCE [LARGE SCALE GENOMIC DNA]</scope>
    <source>
        <strain evidence="1 2">FSL S4-120</strain>
    </source>
</reference>
<dbReference type="Proteomes" id="UP000003412">
    <property type="component" value="Chromosome"/>
</dbReference>
<sequence length="52" mass="6071">MGKAVLKENLLILFFVFAKKQEFKESTTNLNIISKFSYFSSLNCLIARMDYD</sequence>
<gene>
    <name evidence="1" type="ORF">NT05LM_0153</name>
</gene>
<organism evidence="1 2">
    <name type="scientific">Listeria marthii FSL S4-120</name>
    <dbReference type="NCBI Taxonomy" id="702457"/>
    <lineage>
        <taxon>Bacteria</taxon>
        <taxon>Bacillati</taxon>
        <taxon>Bacillota</taxon>
        <taxon>Bacilli</taxon>
        <taxon>Bacillales</taxon>
        <taxon>Listeriaceae</taxon>
        <taxon>Listeria</taxon>
    </lineage>
</organism>
<comment type="caution">
    <text evidence="1">The sequence shown here is derived from an EMBL/GenBank/DDBJ whole genome shotgun (WGS) entry which is preliminary data.</text>
</comment>
<protein>
    <submittedName>
        <fullName evidence="1">Uncharacterized protein</fullName>
    </submittedName>
</protein>
<evidence type="ECO:0000313" key="2">
    <source>
        <dbReference type="Proteomes" id="UP000003412"/>
    </source>
</evidence>
<proteinExistence type="predicted"/>
<evidence type="ECO:0000313" key="1">
    <source>
        <dbReference type="EMBL" id="EFR89171.1"/>
    </source>
</evidence>
<dbReference type="EMBL" id="ADXF01000084">
    <property type="protein sequence ID" value="EFR89171.1"/>
    <property type="molecule type" value="Genomic_DNA"/>
</dbReference>
<accession>A0ABN0C0Z4</accession>
<keyword evidence="2" id="KW-1185">Reference proteome</keyword>
<name>A0ABN0C0Z4_9LIST</name>